<feature type="compositionally biased region" description="Polar residues" evidence="1">
    <location>
        <begin position="271"/>
        <end position="291"/>
    </location>
</feature>
<evidence type="ECO:0000256" key="1">
    <source>
        <dbReference type="SAM" id="MobiDB-lite"/>
    </source>
</evidence>
<dbReference type="WBParaSite" id="maker-unitig_40942-snap-gene-0.2-mRNA-1">
    <property type="protein sequence ID" value="maker-unitig_40942-snap-gene-0.2-mRNA-1"/>
    <property type="gene ID" value="maker-unitig_40942-snap-gene-0.2"/>
</dbReference>
<protein>
    <submittedName>
        <fullName evidence="3">Poly(ADP-ribose) glycohydrolase</fullName>
    </submittedName>
</protein>
<proteinExistence type="predicted"/>
<accession>A0A1I8FMJ5</accession>
<feature type="region of interest" description="Disordered" evidence="1">
    <location>
        <begin position="252"/>
        <end position="291"/>
    </location>
</feature>
<sequence>RPQQKRQCSKAQDTCDLLEPCWPQALHDGAAGFELGPCIGKVAAAESDKLSKPVGEEFRDGFSALARFFWRFSLDSAAVALSPGCGGFYDAYRSGGGRDGRPTTLDSGAMLKFLEPRAETCARNSANFAANRYWRRWRGGGGGGGSLEERLVHAGLLNGHRICQNDAIPQPVFVWAITVSKAVEELVMACRRGQPGLESAGASAGVQAAAAAAAEVAGRAAVQLTSPLSAFSIGPAELRSLDPQNYRGEVRQAGHPHLRRTTSAWRAGGSANFSATTGGQPSSSAGSREPA</sequence>
<reference evidence="3" key="1">
    <citation type="submission" date="2016-11" db="UniProtKB">
        <authorList>
            <consortium name="WormBaseParasite"/>
        </authorList>
    </citation>
    <scope>IDENTIFICATION</scope>
</reference>
<name>A0A1I8FMJ5_9PLAT</name>
<organism evidence="2 3">
    <name type="scientific">Macrostomum lignano</name>
    <dbReference type="NCBI Taxonomy" id="282301"/>
    <lineage>
        <taxon>Eukaryota</taxon>
        <taxon>Metazoa</taxon>
        <taxon>Spiralia</taxon>
        <taxon>Lophotrochozoa</taxon>
        <taxon>Platyhelminthes</taxon>
        <taxon>Rhabditophora</taxon>
        <taxon>Macrostomorpha</taxon>
        <taxon>Macrostomida</taxon>
        <taxon>Macrostomidae</taxon>
        <taxon>Macrostomum</taxon>
    </lineage>
</organism>
<dbReference type="AlphaFoldDB" id="A0A1I8FMJ5"/>
<dbReference type="Proteomes" id="UP000095280">
    <property type="component" value="Unplaced"/>
</dbReference>
<evidence type="ECO:0000313" key="2">
    <source>
        <dbReference type="Proteomes" id="UP000095280"/>
    </source>
</evidence>
<evidence type="ECO:0000313" key="3">
    <source>
        <dbReference type="WBParaSite" id="maker-unitig_40942-snap-gene-0.2-mRNA-1"/>
    </source>
</evidence>
<keyword evidence="2" id="KW-1185">Reference proteome</keyword>